<dbReference type="GO" id="GO:0006567">
    <property type="term" value="P:L-threonine catabolic process"/>
    <property type="evidence" value="ECO:0007669"/>
    <property type="project" value="TreeGrafter"/>
</dbReference>
<dbReference type="AlphaFoldDB" id="A0A1H5PYS0"/>
<accession>A0A1H5PYS0</accession>
<dbReference type="PANTHER" id="PTHR48078:SF6">
    <property type="entry name" value="L-THREONINE DEHYDRATASE CATABOLIC TDCB"/>
    <property type="match status" value="1"/>
</dbReference>
<dbReference type="PANTHER" id="PTHR48078">
    <property type="entry name" value="THREONINE DEHYDRATASE, MITOCHONDRIAL-RELATED"/>
    <property type="match status" value="1"/>
</dbReference>
<dbReference type="RefSeq" id="WP_069111358.1">
    <property type="nucleotide sequence ID" value="NZ_FNUC01000004.1"/>
</dbReference>
<dbReference type="Proteomes" id="UP000181980">
    <property type="component" value="Unassembled WGS sequence"/>
</dbReference>
<evidence type="ECO:0000256" key="1">
    <source>
        <dbReference type="ARBA" id="ARBA00001933"/>
    </source>
</evidence>
<comment type="cofactor">
    <cofactor evidence="1">
        <name>pyridoxal 5'-phosphate</name>
        <dbReference type="ChEBI" id="CHEBI:597326"/>
    </cofactor>
</comment>
<protein>
    <submittedName>
        <fullName evidence="5">Threonine synthase</fullName>
    </submittedName>
</protein>
<dbReference type="InterPro" id="IPR036052">
    <property type="entry name" value="TrpB-like_PALP_sf"/>
</dbReference>
<dbReference type="EMBL" id="FNUC01000004">
    <property type="protein sequence ID" value="SEF18885.1"/>
    <property type="molecule type" value="Genomic_DNA"/>
</dbReference>
<gene>
    <name evidence="5" type="ORF">SAMN04488561_6956</name>
</gene>
<evidence type="ECO:0000256" key="2">
    <source>
        <dbReference type="ARBA" id="ARBA00022898"/>
    </source>
</evidence>
<evidence type="ECO:0000256" key="3">
    <source>
        <dbReference type="ARBA" id="ARBA00023239"/>
    </source>
</evidence>
<dbReference type="SUPFAM" id="SSF53686">
    <property type="entry name" value="Tryptophan synthase beta subunit-like PLP-dependent enzymes"/>
    <property type="match status" value="1"/>
</dbReference>
<evidence type="ECO:0000313" key="5">
    <source>
        <dbReference type="EMBL" id="SEF18885.1"/>
    </source>
</evidence>
<dbReference type="Pfam" id="PF00291">
    <property type="entry name" value="PALP"/>
    <property type="match status" value="1"/>
</dbReference>
<evidence type="ECO:0000313" key="6">
    <source>
        <dbReference type="Proteomes" id="UP000181980"/>
    </source>
</evidence>
<dbReference type="OrthoDB" id="9778118at2"/>
<dbReference type="Gene3D" id="3.40.50.1100">
    <property type="match status" value="2"/>
</dbReference>
<keyword evidence="3" id="KW-0456">Lyase</keyword>
<reference evidence="6" key="1">
    <citation type="submission" date="2016-10" db="EMBL/GenBank/DDBJ databases">
        <authorList>
            <person name="Varghese N."/>
            <person name="Submissions S."/>
        </authorList>
    </citation>
    <scope>NUCLEOTIDE SEQUENCE [LARGE SCALE GENOMIC DNA]</scope>
    <source>
        <strain evidence="6">DSM 45237</strain>
    </source>
</reference>
<dbReference type="InterPro" id="IPR050147">
    <property type="entry name" value="Ser/Thr_Dehydratase"/>
</dbReference>
<dbReference type="STRING" id="561176.SAMN04488561_6956"/>
<organism evidence="5 6">
    <name type="scientific">Jiangella alba</name>
    <dbReference type="NCBI Taxonomy" id="561176"/>
    <lineage>
        <taxon>Bacteria</taxon>
        <taxon>Bacillati</taxon>
        <taxon>Actinomycetota</taxon>
        <taxon>Actinomycetes</taxon>
        <taxon>Jiangellales</taxon>
        <taxon>Jiangellaceae</taxon>
        <taxon>Jiangella</taxon>
    </lineage>
</organism>
<feature type="domain" description="Tryptophan synthase beta chain-like PALP" evidence="4">
    <location>
        <begin position="69"/>
        <end position="361"/>
    </location>
</feature>
<keyword evidence="6" id="KW-1185">Reference proteome</keyword>
<dbReference type="GO" id="GO:0004794">
    <property type="term" value="F:threonine deaminase activity"/>
    <property type="evidence" value="ECO:0007669"/>
    <property type="project" value="TreeGrafter"/>
</dbReference>
<dbReference type="GO" id="GO:0003941">
    <property type="term" value="F:L-serine ammonia-lyase activity"/>
    <property type="evidence" value="ECO:0007669"/>
    <property type="project" value="TreeGrafter"/>
</dbReference>
<keyword evidence="2" id="KW-0663">Pyridoxal phosphate</keyword>
<dbReference type="InterPro" id="IPR001926">
    <property type="entry name" value="TrpB-like_PALP"/>
</dbReference>
<proteinExistence type="predicted"/>
<dbReference type="GO" id="GO:0009097">
    <property type="term" value="P:isoleucine biosynthetic process"/>
    <property type="evidence" value="ECO:0007669"/>
    <property type="project" value="TreeGrafter"/>
</dbReference>
<sequence length="400" mass="40816">MTDQTLRCPRCGRDGTGTAGCPACRADGVAVNLELPLADLRGRDLASYPGGPWGWPGTVPLPPDADPVALGEGNTPNVRLEDPAGVWVKNEGANPTHTHKDRYMAAAVATARAGGSTTVIAASSGNAGASAAAYAARAGLRCIVVTTSSLPPVIHAQILAAGAVVVGFPDSVARNNVMRRAVDELGWFPLTNYVEPGAGGHPHAVEGLKSVAYELARDLGDSLGAVVVPTSRADLLAGIGRGFKELVAAGLLRAAPRLVAAEPSASAAYVRALAKTGRPAQERTEIPYVSTAAFSIGSDVANWQGLQALWDSGGSAVAVDEADFLAEQRGAAAQGLFLEASSAVAVAAARRLPADGAVVAIGTASGVKDIDLVLRDAPPLPVIGESLTQLRELLQRVSGR</sequence>
<evidence type="ECO:0000259" key="4">
    <source>
        <dbReference type="Pfam" id="PF00291"/>
    </source>
</evidence>
<name>A0A1H5PYS0_9ACTN</name>
<dbReference type="GO" id="GO:0006565">
    <property type="term" value="P:L-serine catabolic process"/>
    <property type="evidence" value="ECO:0007669"/>
    <property type="project" value="TreeGrafter"/>
</dbReference>